<feature type="binding site" evidence="7">
    <location>
        <begin position="8"/>
        <end position="9"/>
    </location>
    <ligand>
        <name>substrate</name>
    </ligand>
</feature>
<dbReference type="AlphaFoldDB" id="A0A1T4U159"/>
<proteinExistence type="inferred from homology"/>
<comment type="similarity">
    <text evidence="7">Belongs to the aspartate/glutamate racemases family.</text>
</comment>
<dbReference type="InterPro" id="IPR033134">
    <property type="entry name" value="Asp/Glu_racemase_AS_2"/>
</dbReference>
<organism evidence="8 9">
    <name type="scientific">Photobacterium toruni</name>
    <dbReference type="NCBI Taxonomy" id="1935446"/>
    <lineage>
        <taxon>Bacteria</taxon>
        <taxon>Pseudomonadati</taxon>
        <taxon>Pseudomonadota</taxon>
        <taxon>Gammaproteobacteria</taxon>
        <taxon>Vibrionales</taxon>
        <taxon>Vibrionaceae</taxon>
        <taxon>Photobacterium</taxon>
    </lineage>
</organism>
<dbReference type="EMBL" id="FUWP01000016">
    <property type="protein sequence ID" value="SKA46482.1"/>
    <property type="molecule type" value="Genomic_DNA"/>
</dbReference>
<comment type="function">
    <text evidence="7">Provides the (R)-glutamate required for cell wall biosynthesis.</text>
</comment>
<comment type="pathway">
    <text evidence="7">Cell wall biogenesis; peptidoglycan biosynthesis.</text>
</comment>
<dbReference type="SUPFAM" id="SSF53681">
    <property type="entry name" value="Aspartate/glutamate racemase"/>
    <property type="match status" value="2"/>
</dbReference>
<name>A0A1T4U159_9GAMM</name>
<dbReference type="GO" id="GO:0009252">
    <property type="term" value="P:peptidoglycan biosynthetic process"/>
    <property type="evidence" value="ECO:0007669"/>
    <property type="project" value="UniProtKB-UniRule"/>
</dbReference>
<evidence type="ECO:0000256" key="4">
    <source>
        <dbReference type="ARBA" id="ARBA00022984"/>
    </source>
</evidence>
<evidence type="ECO:0000256" key="7">
    <source>
        <dbReference type="HAMAP-Rule" id="MF_00258"/>
    </source>
</evidence>
<dbReference type="EC" id="5.1.1.3" evidence="2 7"/>
<evidence type="ECO:0000256" key="6">
    <source>
        <dbReference type="ARBA" id="ARBA00023316"/>
    </source>
</evidence>
<dbReference type="PROSITE" id="PS00923">
    <property type="entry name" value="ASP_GLU_RACEMASE_1"/>
    <property type="match status" value="1"/>
</dbReference>
<dbReference type="RefSeq" id="WP_080175434.1">
    <property type="nucleotide sequence ID" value="NZ_AP024854.1"/>
</dbReference>
<dbReference type="PROSITE" id="PS00924">
    <property type="entry name" value="ASP_GLU_RACEMASE_2"/>
    <property type="match status" value="1"/>
</dbReference>
<dbReference type="InterPro" id="IPR001920">
    <property type="entry name" value="Asp/Glu_race"/>
</dbReference>
<feature type="binding site" evidence="7">
    <location>
        <begin position="182"/>
        <end position="183"/>
    </location>
    <ligand>
        <name>substrate</name>
    </ligand>
</feature>
<dbReference type="NCBIfam" id="TIGR00067">
    <property type="entry name" value="glut_race"/>
    <property type="match status" value="1"/>
</dbReference>
<dbReference type="InterPro" id="IPR018187">
    <property type="entry name" value="Asp/Glu_racemase_AS_1"/>
</dbReference>
<dbReference type="PANTHER" id="PTHR21198">
    <property type="entry name" value="GLUTAMATE RACEMASE"/>
    <property type="match status" value="1"/>
</dbReference>
<evidence type="ECO:0000256" key="2">
    <source>
        <dbReference type="ARBA" id="ARBA00013090"/>
    </source>
</evidence>
<evidence type="ECO:0000256" key="1">
    <source>
        <dbReference type="ARBA" id="ARBA00001602"/>
    </source>
</evidence>
<dbReference type="UniPathway" id="UPA00219"/>
<comment type="catalytic activity">
    <reaction evidence="1 7">
        <text>L-glutamate = D-glutamate</text>
        <dbReference type="Rhea" id="RHEA:12813"/>
        <dbReference type="ChEBI" id="CHEBI:29985"/>
        <dbReference type="ChEBI" id="CHEBI:29986"/>
        <dbReference type="EC" id="5.1.1.3"/>
    </reaction>
</comment>
<reference evidence="8 9" key="1">
    <citation type="submission" date="2017-02" db="EMBL/GenBank/DDBJ databases">
        <authorList>
            <person name="Peterson S.W."/>
        </authorList>
    </citation>
    <scope>NUCLEOTIDE SEQUENCE [LARGE SCALE GENOMIC DNA]</scope>
    <source>
        <strain evidence="8 9">CECT 9189</strain>
    </source>
</reference>
<dbReference type="InterPro" id="IPR015942">
    <property type="entry name" value="Asp/Glu/hydantoin_racemase"/>
</dbReference>
<feature type="active site" description="Proton donor/acceptor" evidence="7">
    <location>
        <position position="72"/>
    </location>
</feature>
<dbReference type="Pfam" id="PF01177">
    <property type="entry name" value="Asp_Glu_race"/>
    <property type="match status" value="1"/>
</dbReference>
<accession>A0A1T4U159</accession>
<keyword evidence="3 7" id="KW-0133">Cell shape</keyword>
<dbReference type="GO" id="GO:0008360">
    <property type="term" value="P:regulation of cell shape"/>
    <property type="evidence" value="ECO:0007669"/>
    <property type="project" value="UniProtKB-KW"/>
</dbReference>
<dbReference type="GO" id="GO:0008881">
    <property type="term" value="F:glutamate racemase activity"/>
    <property type="evidence" value="ECO:0007669"/>
    <property type="project" value="UniProtKB-UniRule"/>
</dbReference>
<evidence type="ECO:0000313" key="8">
    <source>
        <dbReference type="EMBL" id="SKA46482.1"/>
    </source>
</evidence>
<dbReference type="InterPro" id="IPR004391">
    <property type="entry name" value="Glu_race"/>
</dbReference>
<feature type="active site" description="Proton donor/acceptor" evidence="7">
    <location>
        <position position="181"/>
    </location>
</feature>
<dbReference type="Gene3D" id="3.40.50.1860">
    <property type="match status" value="2"/>
</dbReference>
<dbReference type="GO" id="GO:0071555">
    <property type="term" value="P:cell wall organization"/>
    <property type="evidence" value="ECO:0007669"/>
    <property type="project" value="UniProtKB-KW"/>
</dbReference>
<feature type="binding site" evidence="7">
    <location>
        <begin position="40"/>
        <end position="41"/>
    </location>
    <ligand>
        <name>substrate</name>
    </ligand>
</feature>
<keyword evidence="5 7" id="KW-0413">Isomerase</keyword>
<dbReference type="HAMAP" id="MF_00258">
    <property type="entry name" value="Glu_racemase"/>
    <property type="match status" value="1"/>
</dbReference>
<dbReference type="FunFam" id="3.40.50.1860:FF:000001">
    <property type="entry name" value="Glutamate racemase"/>
    <property type="match status" value="1"/>
</dbReference>
<protein>
    <recommendedName>
        <fullName evidence="2 7">Glutamate racemase</fullName>
        <ecNumber evidence="2 7">5.1.1.3</ecNumber>
    </recommendedName>
</protein>
<dbReference type="Proteomes" id="UP000191116">
    <property type="component" value="Unassembled WGS sequence"/>
</dbReference>
<sequence length="268" mass="29188">MKKVVIFDSGVGGLSVYQEIHALLPQVQYIYAFDNAAFPYGELDDTTLIKRTNHIVTLLANQYQADLVVIACNTASTIVLPSLRQQLTIPVVGVVPAIKPAALVSQTKSIGLLATPATVNRAYTHQLVQQFANGCEVKMIGSTRLVEMAEQKLRGKPVDIEELAEILMPWQGIVDSIVLGCTHFPLIKQEILLALKQQVNIIDSGKAIAKRVALLLELSTDVITTSNVIKNVTYSSAATSDAAALNKSLNKMQLDIIQDLNYPHFSAH</sequence>
<keyword evidence="6 7" id="KW-0961">Cell wall biogenesis/degradation</keyword>
<evidence type="ECO:0000256" key="3">
    <source>
        <dbReference type="ARBA" id="ARBA00022960"/>
    </source>
</evidence>
<gene>
    <name evidence="7 8" type="primary">murI</name>
    <name evidence="8" type="ORF">CZ814_02653</name>
</gene>
<dbReference type="OrthoDB" id="9801055at2"/>
<feature type="binding site" evidence="7">
    <location>
        <begin position="73"/>
        <end position="74"/>
    </location>
    <ligand>
        <name>substrate</name>
    </ligand>
</feature>
<evidence type="ECO:0000313" key="9">
    <source>
        <dbReference type="Proteomes" id="UP000191116"/>
    </source>
</evidence>
<dbReference type="PANTHER" id="PTHR21198:SF2">
    <property type="entry name" value="GLUTAMATE RACEMASE"/>
    <property type="match status" value="1"/>
</dbReference>
<keyword evidence="4 7" id="KW-0573">Peptidoglycan synthesis</keyword>
<evidence type="ECO:0000256" key="5">
    <source>
        <dbReference type="ARBA" id="ARBA00023235"/>
    </source>
</evidence>